<gene>
    <name evidence="6" type="ORF">I5Q09_06975</name>
</gene>
<dbReference type="Gene3D" id="2.60.200.60">
    <property type="match status" value="1"/>
</dbReference>
<dbReference type="PANTHER" id="PTHR32305:SF15">
    <property type="entry name" value="PROTEIN RHSA-RELATED"/>
    <property type="match status" value="1"/>
</dbReference>
<dbReference type="InterPro" id="IPR050708">
    <property type="entry name" value="T6SS_VgrG/RHS"/>
</dbReference>
<evidence type="ECO:0000256" key="1">
    <source>
        <dbReference type="ARBA" id="ARBA00022737"/>
    </source>
</evidence>
<dbReference type="Pfam" id="PF05488">
    <property type="entry name" value="PAAR_motif"/>
    <property type="match status" value="1"/>
</dbReference>
<feature type="domain" description="Teneurin-like YD-shell" evidence="4">
    <location>
        <begin position="996"/>
        <end position="1248"/>
    </location>
</feature>
<dbReference type="EMBL" id="JADTXM010000004">
    <property type="protein sequence ID" value="MBH3438424.1"/>
    <property type="molecule type" value="Genomic_DNA"/>
</dbReference>
<feature type="domain" description="Double-stranded DNA deaminase toxin A prePAAR motif" evidence="5">
    <location>
        <begin position="1"/>
        <end position="56"/>
    </location>
</feature>
<dbReference type="InterPro" id="IPR056823">
    <property type="entry name" value="TEN-like_YD-shell"/>
</dbReference>
<evidence type="ECO:0000259" key="3">
    <source>
        <dbReference type="Pfam" id="PF20148"/>
    </source>
</evidence>
<feature type="domain" description="DUF6531" evidence="3">
    <location>
        <begin position="230"/>
        <end position="304"/>
    </location>
</feature>
<dbReference type="NCBIfam" id="TIGR03696">
    <property type="entry name" value="Rhs_assc_core"/>
    <property type="match status" value="1"/>
</dbReference>
<dbReference type="Gene3D" id="2.180.10.10">
    <property type="entry name" value="RHS repeat-associated core"/>
    <property type="match status" value="2"/>
</dbReference>
<evidence type="ECO:0000259" key="4">
    <source>
        <dbReference type="Pfam" id="PF25023"/>
    </source>
</evidence>
<comment type="caution">
    <text evidence="6">The sequence shown here is derived from an EMBL/GenBank/DDBJ whole genome shotgun (WGS) entry which is preliminary data.</text>
</comment>
<dbReference type="InterPro" id="IPR031325">
    <property type="entry name" value="RHS_repeat"/>
</dbReference>
<dbReference type="InterPro" id="IPR045351">
    <property type="entry name" value="DUF6531"/>
</dbReference>
<dbReference type="Pfam" id="PF05593">
    <property type="entry name" value="RHS_repeat"/>
    <property type="match status" value="2"/>
</dbReference>
<reference evidence="6 7" key="1">
    <citation type="submission" date="2020-11" db="EMBL/GenBank/DDBJ databases">
        <title>Enhanced detection system for hospital associated transmission using whole genome sequencing surveillance.</title>
        <authorList>
            <person name="Harrison L.H."/>
            <person name="Van Tyne D."/>
            <person name="Marsh J.W."/>
            <person name="Griffith M.P."/>
            <person name="Snyder D.J."/>
            <person name="Cooper V.S."/>
            <person name="Mustapha M."/>
        </authorList>
    </citation>
    <scope>NUCLEOTIDE SEQUENCE [LARGE SCALE GENOMIC DNA]</scope>
    <source>
        <strain evidence="6 7">PSB00013</strain>
    </source>
</reference>
<protein>
    <submittedName>
        <fullName evidence="6">PAAR/RHS domain-containing protein</fullName>
    </submittedName>
</protein>
<evidence type="ECO:0000259" key="5">
    <source>
        <dbReference type="Pfam" id="PF25799"/>
    </source>
</evidence>
<dbReference type="InterPro" id="IPR022385">
    <property type="entry name" value="Rhs_assc_core"/>
</dbReference>
<dbReference type="Pfam" id="PF25799">
    <property type="entry name" value="prePAAR_I"/>
    <property type="match status" value="1"/>
</dbReference>
<dbReference type="RefSeq" id="WP_197871644.1">
    <property type="nucleotide sequence ID" value="NZ_JADTXM010000004.1"/>
</dbReference>
<accession>A0ABS0MRC4</accession>
<keyword evidence="2" id="KW-0812">Transmembrane</keyword>
<dbReference type="Pfam" id="PF25023">
    <property type="entry name" value="TEN_YD-shell"/>
    <property type="match status" value="2"/>
</dbReference>
<feature type="transmembrane region" description="Helical" evidence="2">
    <location>
        <begin position="20"/>
        <end position="52"/>
    </location>
</feature>
<dbReference type="InterPro" id="IPR057925">
    <property type="entry name" value="prePAAR_DddA"/>
</dbReference>
<evidence type="ECO:0000313" key="7">
    <source>
        <dbReference type="Proteomes" id="UP000638986"/>
    </source>
</evidence>
<evidence type="ECO:0000313" key="6">
    <source>
        <dbReference type="EMBL" id="MBH3438424.1"/>
    </source>
</evidence>
<organism evidence="6 7">
    <name type="scientific">Pseudomonas luteola</name>
    <dbReference type="NCBI Taxonomy" id="47886"/>
    <lineage>
        <taxon>Bacteria</taxon>
        <taxon>Pseudomonadati</taxon>
        <taxon>Pseudomonadota</taxon>
        <taxon>Gammaproteobacteria</taxon>
        <taxon>Pseudomonadales</taxon>
        <taxon>Pseudomonadaceae</taxon>
        <taxon>Pseudomonas</taxon>
    </lineage>
</organism>
<name>A0ABS0MRC4_PSELU</name>
<dbReference type="InterPro" id="IPR008727">
    <property type="entry name" value="PAAR_motif"/>
</dbReference>
<evidence type="ECO:0000256" key="2">
    <source>
        <dbReference type="SAM" id="Phobius"/>
    </source>
</evidence>
<sequence length="1414" mass="158694">MYEAARLHDSIVHTEALTGFLIGAAIGTAFVIGGAFAACTFGLGGFVLGLALSTIGTLLPEWGEEIKQKDQTVTGSILSGSPNVFINGRNAAYAEQSEVICDKHSDEPLVAEGSEKVLLNGLGAARKGDRTTCGATIESGSHNVFIGAESRAYLEVEEEVSTALRIGVGVGMFLAGLGRGGLSFASLKNVRALKPCLMKFAAVFAGGYALNMALSAGANSLFHAASGLFGNPVDAINGRKVLLDESETDFTLPGLLPITWSRFYASDIEQIGLLGRGWVLPWEQTLQLEGDAVLLKDSQGRDVRLDALKPGESIYYPDEKITLVCTEGGHYLLKTLDDVYLYFGELHRNAEPARLQRIEDALGHYIALLYRDSLLTDLYASGELHLHLSYNEARDRLVRIERIVNKRPVETLVRYGYDTLGQLVSVTNRNGDIIRRFAYDQGRMSLHESALGLHCHYRYAEFPDSTYRVIEHWTNDGEHYQFNYDLKQQVTYVSDGLGRSAKVRYNEAKRVVACQYFGGELYAFDIDDAGNTTGITLPNGSSMQFEYDEFSRLVAETDLLGRTTRYEYNRYTEQLVRLEHADGSTHEWQYDRNGILLKETDTLGNQTHYISDEDGRIHTIRDPLGNQTHMWWNELGQVLQSQDCSGNRTHYTYDEHQHLCAITNALGQTTRLHRKPDGEILRVEHPDATTDHYSYNALGHLLSHADADGHTTYLSRNIRGLPVERKDAKGQRVRYHYDQALRLAALVNENGAAYRFAYDSADRLIEEVRIDGLSRRFHYNVSGALVRMDEHTADQTGLGQTRSSELERDAIGRLLSKMTQDARLDYTYDEMDRVVAIARQPSEHGKALGIRPDALRFSYDKAGRLVEEQSALGALAYTYDALGNLTQLSLPDGRTLNHLYYGSGHLHQLNLDGLLISDFERDALHRETLRTQGSLTSRFGYDSFGRKRWQAAIELPHEQLSQLNEQKNSLLGHPEHPATLIHRRYEYSKAGELLRQIDKHRGATDYKYDAIGQLRSREPHHPQLGNEDFGYDPTGNLTGSQALSPDNRLKAWKDLRLTYDAWGNVSERHGPNGYQRFTYDCENRLVKAETYRGHDSLSQASYEYDCLGRRIAKHVLTEDKAETTRFLWQGLRMLQEQKADLHSLYTYETGSYAPLARLDTDPGQTDSEPKRYYFHTDQIGTPLEVTDDTGGMVWRAYYKTWGALEALAPREIEQNLRFQGQYYDAETGLHYNTFRYYDPVVGRFMTQDPIGLLGGINLHQYAINSITRLDPLGLSSFDPFEFGEITSFPKDVYFGQDRISPNFSTIASQAHDVIVGRSILDVAQDIRSGKIDPNIFTISYTIDPASGKAVTLNNRGLAALVEAGKFPDHAILIPYDKVPKHLVSDIRNRSPIKTISVTKNKDGSGLIRKIGSCK</sequence>
<keyword evidence="2" id="KW-1133">Transmembrane helix</keyword>
<dbReference type="Proteomes" id="UP000638986">
    <property type="component" value="Unassembled WGS sequence"/>
</dbReference>
<dbReference type="InterPro" id="IPR006530">
    <property type="entry name" value="YD"/>
</dbReference>
<proteinExistence type="predicted"/>
<feature type="domain" description="Teneurin-like YD-shell" evidence="4">
    <location>
        <begin position="646"/>
        <end position="780"/>
    </location>
</feature>
<keyword evidence="1" id="KW-0677">Repeat</keyword>
<dbReference type="CDD" id="cd14742">
    <property type="entry name" value="PAAR_RHS"/>
    <property type="match status" value="1"/>
</dbReference>
<dbReference type="NCBIfam" id="TIGR01643">
    <property type="entry name" value="YD_repeat_2x"/>
    <property type="match status" value="6"/>
</dbReference>
<keyword evidence="2" id="KW-0472">Membrane</keyword>
<dbReference type="PRINTS" id="PR00394">
    <property type="entry name" value="RHSPROTEIN"/>
</dbReference>
<dbReference type="Pfam" id="PF20148">
    <property type="entry name" value="DUF6531"/>
    <property type="match status" value="1"/>
</dbReference>
<dbReference type="PANTHER" id="PTHR32305">
    <property type="match status" value="1"/>
</dbReference>